<keyword evidence="1" id="KW-0472">Membrane</keyword>
<evidence type="ECO:0000313" key="3">
    <source>
        <dbReference type="Proteomes" id="UP000035036"/>
    </source>
</evidence>
<protein>
    <submittedName>
        <fullName evidence="2">Uncharacterized protein</fullName>
    </submittedName>
</protein>
<proteinExistence type="predicted"/>
<name>A0A0B5FII7_9BACT</name>
<dbReference type="AlphaFoldDB" id="A0A0B5FII7"/>
<dbReference type="OrthoDB" id="5402416at2"/>
<dbReference type="Proteomes" id="UP000035036">
    <property type="component" value="Chromosome"/>
</dbReference>
<reference evidence="2 3" key="1">
    <citation type="journal article" date="2015" name="Genome Announc.">
        <title>Genomes of Geoalkalibacter ferrihydriticus Z-0531T and Geoalkalibacter subterraneus Red1T, Two Haloalkaliphilic Metal-Reducing Deltaproteobacteria.</title>
        <authorList>
            <person name="Badalamenti J.P."/>
            <person name="Krajmalnik-Brown R."/>
            <person name="Torres C.I."/>
            <person name="Bond D.R."/>
        </authorList>
    </citation>
    <scope>NUCLEOTIDE SEQUENCE [LARGE SCALE GENOMIC DNA]</scope>
    <source>
        <strain evidence="2 3">Red1</strain>
    </source>
</reference>
<organism evidence="2 3">
    <name type="scientific">Geoalkalibacter subterraneus</name>
    <dbReference type="NCBI Taxonomy" id="483547"/>
    <lineage>
        <taxon>Bacteria</taxon>
        <taxon>Pseudomonadati</taxon>
        <taxon>Thermodesulfobacteriota</taxon>
        <taxon>Desulfuromonadia</taxon>
        <taxon>Desulfuromonadales</taxon>
        <taxon>Geoalkalibacteraceae</taxon>
        <taxon>Geoalkalibacter</taxon>
    </lineage>
</organism>
<feature type="transmembrane region" description="Helical" evidence="1">
    <location>
        <begin position="179"/>
        <end position="197"/>
    </location>
</feature>
<keyword evidence="1" id="KW-0812">Transmembrane</keyword>
<accession>A0A0B5FII7</accession>
<dbReference type="STRING" id="483547.GSUB_12060"/>
<gene>
    <name evidence="2" type="ORF">GSUB_12060</name>
</gene>
<evidence type="ECO:0000313" key="2">
    <source>
        <dbReference type="EMBL" id="AJF07153.1"/>
    </source>
</evidence>
<evidence type="ECO:0000256" key="1">
    <source>
        <dbReference type="SAM" id="Phobius"/>
    </source>
</evidence>
<dbReference type="KEGG" id="gsb:GSUB_12060"/>
<sequence length="213" mass="24225">MLRFRFTLIAFGFVLLYLGYNDASLTLRNQEPLTIDLRTLINEGAPREWLHITGGHQNLDEAISTSGQAERFDAMLIPLVPNPEDSKFHVLVETRDPELLEFLYTYHFGFDSVFAREQFREEEAETFRAPWEVTGMLTSGRVAANNREKLFELAEAVDLNISDNVVLVTEGKTPARFRGFFFLAMGAAGLIKGFLMFRRPSTKPTTPQQADNQ</sequence>
<dbReference type="EMBL" id="CP010311">
    <property type="protein sequence ID" value="AJF07153.1"/>
    <property type="molecule type" value="Genomic_DNA"/>
</dbReference>
<dbReference type="HOGENOM" id="CLU_1324631_0_0_7"/>
<keyword evidence="3" id="KW-1185">Reference proteome</keyword>
<keyword evidence="1" id="KW-1133">Transmembrane helix</keyword>
<dbReference type="RefSeq" id="WP_040200994.1">
    <property type="nucleotide sequence ID" value="NZ_CP010311.1"/>
</dbReference>